<reference evidence="2" key="1">
    <citation type="journal article" date="2021" name="Genome Biol. Evol.">
        <title>The assembled and annotated genome of the fairy-ring fungus Marasmius oreades.</title>
        <authorList>
            <person name="Hiltunen M."/>
            <person name="Ament-Velasquez S.L."/>
            <person name="Johannesson H."/>
        </authorList>
    </citation>
    <scope>NUCLEOTIDE SEQUENCE</scope>
    <source>
        <strain evidence="2">03SP1</strain>
    </source>
</reference>
<dbReference type="Proteomes" id="UP001049176">
    <property type="component" value="Chromosome 11"/>
</dbReference>
<feature type="region of interest" description="Disordered" evidence="1">
    <location>
        <begin position="41"/>
        <end position="90"/>
    </location>
</feature>
<proteinExistence type="predicted"/>
<gene>
    <name evidence="2" type="ORF">E1B28_003315</name>
</gene>
<evidence type="ECO:0000313" key="2">
    <source>
        <dbReference type="EMBL" id="KAG7085774.1"/>
    </source>
</evidence>
<dbReference type="RefSeq" id="XP_043002245.1">
    <property type="nucleotide sequence ID" value="XM_043160289.1"/>
</dbReference>
<comment type="caution">
    <text evidence="2">The sequence shown here is derived from an EMBL/GenBank/DDBJ whole genome shotgun (WGS) entry which is preliminary data.</text>
</comment>
<accession>A0A9P7UNB1</accession>
<dbReference type="AlphaFoldDB" id="A0A9P7UNB1"/>
<evidence type="ECO:0000256" key="1">
    <source>
        <dbReference type="SAM" id="MobiDB-lite"/>
    </source>
</evidence>
<dbReference type="EMBL" id="CM032191">
    <property type="protein sequence ID" value="KAG7085774.1"/>
    <property type="molecule type" value="Genomic_DNA"/>
</dbReference>
<dbReference type="GeneID" id="66072391"/>
<sequence>MPQNCHACSASKSSLRRAGLGNLASKIPFPVEILVAKTTRQTEEIQGKEEGDWWSSTESDLSEALSDNGYTSQDNDLEDLDDLGRRLRDC</sequence>
<organism evidence="2 3">
    <name type="scientific">Marasmius oreades</name>
    <name type="common">fairy-ring Marasmius</name>
    <dbReference type="NCBI Taxonomy" id="181124"/>
    <lineage>
        <taxon>Eukaryota</taxon>
        <taxon>Fungi</taxon>
        <taxon>Dikarya</taxon>
        <taxon>Basidiomycota</taxon>
        <taxon>Agaricomycotina</taxon>
        <taxon>Agaricomycetes</taxon>
        <taxon>Agaricomycetidae</taxon>
        <taxon>Agaricales</taxon>
        <taxon>Marasmiineae</taxon>
        <taxon>Marasmiaceae</taxon>
        <taxon>Marasmius</taxon>
    </lineage>
</organism>
<name>A0A9P7UNB1_9AGAR</name>
<feature type="compositionally biased region" description="Basic and acidic residues" evidence="1">
    <location>
        <begin position="41"/>
        <end position="51"/>
    </location>
</feature>
<keyword evidence="3" id="KW-1185">Reference proteome</keyword>
<protein>
    <submittedName>
        <fullName evidence="2">Uncharacterized protein</fullName>
    </submittedName>
</protein>
<dbReference type="KEGG" id="more:E1B28_003315"/>
<evidence type="ECO:0000313" key="3">
    <source>
        <dbReference type="Proteomes" id="UP001049176"/>
    </source>
</evidence>